<reference evidence="2" key="1">
    <citation type="submission" date="2022-04" db="EMBL/GenBank/DDBJ databases">
        <title>Carnegiea gigantea Genome sequencing and assembly v2.</title>
        <authorList>
            <person name="Copetti D."/>
            <person name="Sanderson M.J."/>
            <person name="Burquez A."/>
            <person name="Wojciechowski M.F."/>
        </authorList>
    </citation>
    <scope>NUCLEOTIDE SEQUENCE</scope>
    <source>
        <strain evidence="2">SGP5-SGP5p</strain>
        <tissue evidence="2">Aerial part</tissue>
    </source>
</reference>
<keyword evidence="3" id="KW-1185">Reference proteome</keyword>
<dbReference type="OrthoDB" id="5279713at2759"/>
<organism evidence="2 3">
    <name type="scientific">Carnegiea gigantea</name>
    <dbReference type="NCBI Taxonomy" id="171969"/>
    <lineage>
        <taxon>Eukaryota</taxon>
        <taxon>Viridiplantae</taxon>
        <taxon>Streptophyta</taxon>
        <taxon>Embryophyta</taxon>
        <taxon>Tracheophyta</taxon>
        <taxon>Spermatophyta</taxon>
        <taxon>Magnoliopsida</taxon>
        <taxon>eudicotyledons</taxon>
        <taxon>Gunneridae</taxon>
        <taxon>Pentapetalae</taxon>
        <taxon>Caryophyllales</taxon>
        <taxon>Cactineae</taxon>
        <taxon>Cactaceae</taxon>
        <taxon>Cactoideae</taxon>
        <taxon>Echinocereeae</taxon>
        <taxon>Carnegiea</taxon>
    </lineage>
</organism>
<evidence type="ECO:0000313" key="3">
    <source>
        <dbReference type="Proteomes" id="UP001153076"/>
    </source>
</evidence>
<dbReference type="PANTHER" id="PTHR47186">
    <property type="entry name" value="LEUCINE-RICH REPEAT-CONTAINING PROTEIN 57"/>
    <property type="match status" value="1"/>
</dbReference>
<comment type="caution">
    <text evidence="2">The sequence shown here is derived from an EMBL/GenBank/DDBJ whole genome shotgun (WGS) entry which is preliminary data.</text>
</comment>
<name>A0A9Q1Q651_9CARY</name>
<dbReference type="Proteomes" id="UP001153076">
    <property type="component" value="Unassembled WGS sequence"/>
</dbReference>
<dbReference type="EMBL" id="JAKOGI010000799">
    <property type="protein sequence ID" value="KAJ8430378.1"/>
    <property type="molecule type" value="Genomic_DNA"/>
</dbReference>
<dbReference type="AlphaFoldDB" id="A0A9Q1Q651"/>
<dbReference type="Gene3D" id="3.80.10.10">
    <property type="entry name" value="Ribonuclease Inhibitor"/>
    <property type="match status" value="1"/>
</dbReference>
<dbReference type="PANTHER" id="PTHR47186:SF13">
    <property type="entry name" value="DISEASE RESISTANCE PROTEIN RGA3"/>
    <property type="match status" value="1"/>
</dbReference>
<dbReference type="InterPro" id="IPR056789">
    <property type="entry name" value="LRR_R13L1-DRL21"/>
</dbReference>
<feature type="domain" description="R13L1/DRL21-like LRR repeat region" evidence="1">
    <location>
        <begin position="174"/>
        <end position="288"/>
    </location>
</feature>
<sequence length="337" mass="38693">MKYSMSRIGCSTDNMIFGTIKDEKVSSMINTSLVRHLGRLLANYSWPFFGKIAFASHLYEDIMKLEATEKIISKQKQQCLSGYNGIIVQNYKFKWFGLRYCTRVIAGLKCLKFPDFSKNPIKLLQNFTNELYNLQTLYIDISLQLDLKKVEAEIGQLSSLQKLPLLELRRKGYELGRLHHISRMLPIKGLELVNNKKEVKKAGQSMKTRKGSYGDQIYDAEVLDGLQPNLYLRILSIQGYAAKRFPTCCIRIALLHNLIKTQISYWERCQQLPTLGKLPHLKNLHIKGIESLKQIDAEFSGCVDICEKNEVLAIEFRVWGIKIFSSHETASDKDSLT</sequence>
<evidence type="ECO:0000259" key="1">
    <source>
        <dbReference type="Pfam" id="PF25019"/>
    </source>
</evidence>
<gene>
    <name evidence="2" type="ORF">Cgig2_011899</name>
</gene>
<protein>
    <recommendedName>
        <fullName evidence="1">R13L1/DRL21-like LRR repeat region domain-containing protein</fullName>
    </recommendedName>
</protein>
<dbReference type="SUPFAM" id="SSF52058">
    <property type="entry name" value="L domain-like"/>
    <property type="match status" value="1"/>
</dbReference>
<accession>A0A9Q1Q651</accession>
<dbReference type="Pfam" id="PF25019">
    <property type="entry name" value="LRR_R13L1-DRL21"/>
    <property type="match status" value="1"/>
</dbReference>
<proteinExistence type="predicted"/>
<dbReference type="InterPro" id="IPR032675">
    <property type="entry name" value="LRR_dom_sf"/>
</dbReference>
<evidence type="ECO:0000313" key="2">
    <source>
        <dbReference type="EMBL" id="KAJ8430378.1"/>
    </source>
</evidence>